<evidence type="ECO:0000256" key="2">
    <source>
        <dbReference type="SAM" id="Phobius"/>
    </source>
</evidence>
<accession>A0A915JHS0</accession>
<proteinExistence type="predicted"/>
<keyword evidence="2" id="KW-0812">Transmembrane</keyword>
<keyword evidence="3" id="KW-1185">Reference proteome</keyword>
<organism evidence="3 4">
    <name type="scientific">Romanomermis culicivorax</name>
    <name type="common">Nematode worm</name>
    <dbReference type="NCBI Taxonomy" id="13658"/>
    <lineage>
        <taxon>Eukaryota</taxon>
        <taxon>Metazoa</taxon>
        <taxon>Ecdysozoa</taxon>
        <taxon>Nematoda</taxon>
        <taxon>Enoplea</taxon>
        <taxon>Dorylaimia</taxon>
        <taxon>Mermithida</taxon>
        <taxon>Mermithoidea</taxon>
        <taxon>Mermithidae</taxon>
        <taxon>Romanomermis</taxon>
    </lineage>
</organism>
<evidence type="ECO:0000256" key="1">
    <source>
        <dbReference type="SAM" id="MobiDB-lite"/>
    </source>
</evidence>
<sequence>MWPLRTIKAAGVFAFLLIISAVLIVESSDQFVLSKGRLQKIDDEKSSRDRISVEFADEDYMSNYDFAEASRSKRFDHNAYAVPPDHSNEHNFHERQQQNEQMPDASPSPQLKMIIILIIVGVLIVAMIIVGAFICYLLMRDEKEAVDVLKEGEQAAAQQDQEQVNFVSQQESDKEKSTQTSGPVSSRSEREVDSGSLAEQLMDTFLSDTSRSKRSSSQSVA</sequence>
<feature type="region of interest" description="Disordered" evidence="1">
    <location>
        <begin position="157"/>
        <end position="196"/>
    </location>
</feature>
<keyword evidence="2" id="KW-1133">Transmembrane helix</keyword>
<dbReference type="WBParaSite" id="nRc.2.0.1.t25679-RA">
    <property type="protein sequence ID" value="nRc.2.0.1.t25679-RA"/>
    <property type="gene ID" value="nRc.2.0.1.g25679"/>
</dbReference>
<keyword evidence="2" id="KW-0472">Membrane</keyword>
<reference evidence="4" key="1">
    <citation type="submission" date="2022-11" db="UniProtKB">
        <authorList>
            <consortium name="WormBaseParasite"/>
        </authorList>
    </citation>
    <scope>IDENTIFICATION</scope>
</reference>
<feature type="compositionally biased region" description="Basic and acidic residues" evidence="1">
    <location>
        <begin position="86"/>
        <end position="97"/>
    </location>
</feature>
<feature type="region of interest" description="Disordered" evidence="1">
    <location>
        <begin position="78"/>
        <end position="106"/>
    </location>
</feature>
<name>A0A915JHS0_ROMCU</name>
<feature type="transmembrane region" description="Helical" evidence="2">
    <location>
        <begin position="113"/>
        <end position="139"/>
    </location>
</feature>
<evidence type="ECO:0000313" key="3">
    <source>
        <dbReference type="Proteomes" id="UP000887565"/>
    </source>
</evidence>
<dbReference type="Proteomes" id="UP000887565">
    <property type="component" value="Unplaced"/>
</dbReference>
<protein>
    <submittedName>
        <fullName evidence="4">Uncharacterized protein</fullName>
    </submittedName>
</protein>
<evidence type="ECO:0000313" key="4">
    <source>
        <dbReference type="WBParaSite" id="nRc.2.0.1.t25679-RA"/>
    </source>
</evidence>
<dbReference type="AlphaFoldDB" id="A0A915JHS0"/>